<comment type="subcellular location">
    <subcellularLocation>
        <location evidence="1">Membrane</location>
    </subcellularLocation>
</comment>
<evidence type="ECO:0000256" key="1">
    <source>
        <dbReference type="ARBA" id="ARBA00004370"/>
    </source>
</evidence>
<comment type="similarity">
    <text evidence="3">Belongs to the methyl-accepting chemotaxis (MCP) protein family.</text>
</comment>
<dbReference type="EMBL" id="VNIB01000006">
    <property type="protein sequence ID" value="TYO98554.1"/>
    <property type="molecule type" value="Genomic_DNA"/>
</dbReference>
<evidence type="ECO:0000259" key="7">
    <source>
        <dbReference type="PROSITE" id="PS50885"/>
    </source>
</evidence>
<keyword evidence="5" id="KW-0472">Membrane</keyword>
<dbReference type="Gene3D" id="6.10.340.10">
    <property type="match status" value="1"/>
</dbReference>
<dbReference type="PROSITE" id="PS50885">
    <property type="entry name" value="HAMP"/>
    <property type="match status" value="1"/>
</dbReference>
<dbReference type="GO" id="GO:0004888">
    <property type="term" value="F:transmembrane signaling receptor activity"/>
    <property type="evidence" value="ECO:0007669"/>
    <property type="project" value="InterPro"/>
</dbReference>
<proteinExistence type="inferred from homology"/>
<gene>
    <name evidence="8" type="ORF">EDC39_106159</name>
</gene>
<dbReference type="SMART" id="SM00283">
    <property type="entry name" value="MA"/>
    <property type="match status" value="1"/>
</dbReference>
<evidence type="ECO:0000256" key="5">
    <source>
        <dbReference type="SAM" id="Phobius"/>
    </source>
</evidence>
<dbReference type="SMART" id="SM00304">
    <property type="entry name" value="HAMP"/>
    <property type="match status" value="2"/>
</dbReference>
<dbReference type="FunFam" id="1.10.287.950:FF:000001">
    <property type="entry name" value="Methyl-accepting chemotaxis sensory transducer"/>
    <property type="match status" value="1"/>
</dbReference>
<feature type="transmembrane region" description="Helical" evidence="5">
    <location>
        <begin position="29"/>
        <end position="50"/>
    </location>
</feature>
<dbReference type="OrthoDB" id="9806477at2"/>
<keyword evidence="5" id="KW-0812">Transmembrane</keyword>
<dbReference type="GO" id="GO:0005886">
    <property type="term" value="C:plasma membrane"/>
    <property type="evidence" value="ECO:0007669"/>
    <property type="project" value="TreeGrafter"/>
</dbReference>
<dbReference type="GO" id="GO:0007165">
    <property type="term" value="P:signal transduction"/>
    <property type="evidence" value="ECO:0007669"/>
    <property type="project" value="UniProtKB-KW"/>
</dbReference>
<comment type="caution">
    <text evidence="8">The sequence shown here is derived from an EMBL/GenBank/DDBJ whole genome shotgun (WGS) entry which is preliminary data.</text>
</comment>
<evidence type="ECO:0000256" key="4">
    <source>
        <dbReference type="PROSITE-ProRule" id="PRU00284"/>
    </source>
</evidence>
<feature type="transmembrane region" description="Helical" evidence="5">
    <location>
        <begin position="209"/>
        <end position="229"/>
    </location>
</feature>
<evidence type="ECO:0000313" key="9">
    <source>
        <dbReference type="Proteomes" id="UP000324159"/>
    </source>
</evidence>
<dbReference type="AlphaFoldDB" id="A0A5D3WK76"/>
<feature type="domain" description="Methyl-accepting transducer" evidence="6">
    <location>
        <begin position="329"/>
        <end position="558"/>
    </location>
</feature>
<organism evidence="8 9">
    <name type="scientific">Geothermobacter ehrlichii</name>
    <dbReference type="NCBI Taxonomy" id="213224"/>
    <lineage>
        <taxon>Bacteria</taxon>
        <taxon>Pseudomonadati</taxon>
        <taxon>Thermodesulfobacteriota</taxon>
        <taxon>Desulfuromonadia</taxon>
        <taxon>Desulfuromonadales</taxon>
        <taxon>Geothermobacteraceae</taxon>
        <taxon>Geothermobacter</taxon>
    </lineage>
</organism>
<dbReference type="CDD" id="cd11386">
    <property type="entry name" value="MCP_signal"/>
    <property type="match status" value="1"/>
</dbReference>
<dbReference type="CDD" id="cd06225">
    <property type="entry name" value="HAMP"/>
    <property type="match status" value="1"/>
</dbReference>
<dbReference type="InterPro" id="IPR051310">
    <property type="entry name" value="MCP_chemotaxis"/>
</dbReference>
<keyword evidence="9" id="KW-1185">Reference proteome</keyword>
<dbReference type="PANTHER" id="PTHR43531">
    <property type="entry name" value="PROTEIN ICFG"/>
    <property type="match status" value="1"/>
</dbReference>
<dbReference type="PROSITE" id="PS50111">
    <property type="entry name" value="CHEMOTAXIS_TRANSDUC_2"/>
    <property type="match status" value="1"/>
</dbReference>
<dbReference type="Proteomes" id="UP000324159">
    <property type="component" value="Unassembled WGS sequence"/>
</dbReference>
<dbReference type="PRINTS" id="PR00260">
    <property type="entry name" value="CHEMTRNSDUCR"/>
</dbReference>
<keyword evidence="5" id="KW-1133">Transmembrane helix</keyword>
<evidence type="ECO:0000259" key="6">
    <source>
        <dbReference type="PROSITE" id="PS50111"/>
    </source>
</evidence>
<reference evidence="8 9" key="1">
    <citation type="submission" date="2019-07" db="EMBL/GenBank/DDBJ databases">
        <title>Genomic Encyclopedia of Type Strains, Phase IV (KMG-IV): sequencing the most valuable type-strain genomes for metagenomic binning, comparative biology and taxonomic classification.</title>
        <authorList>
            <person name="Goeker M."/>
        </authorList>
    </citation>
    <scope>NUCLEOTIDE SEQUENCE [LARGE SCALE GENOMIC DNA]</scope>
    <source>
        <strain evidence="8 9">SS015</strain>
    </source>
</reference>
<dbReference type="GO" id="GO:0006935">
    <property type="term" value="P:chemotaxis"/>
    <property type="evidence" value="ECO:0007669"/>
    <property type="project" value="UniProtKB-KW"/>
</dbReference>
<feature type="domain" description="HAMP" evidence="7">
    <location>
        <begin position="231"/>
        <end position="284"/>
    </location>
</feature>
<sequence length="587" mass="63595">MSLHAGNDSRHIALARRLVHKRWNTSWKMAAIGTIGFVGLVILGGLGYWASQTMARSAQDVLARERVARSVEVLRRDMAVLNLQITEIFAFPEKGEGHIASLRRQIGDLIARGRRLEPYADNEEKARLIKQTVGNLEDLGMFLEYDLPEVLTLDPSTAEGRARRQELNKSRTLFYSFAGRTMNRLVELIIADASRAQAAMVTTGRTVRMALVVASIVTVLILGPVFYLFRRSIVHPLAAVVRMADELRRGKVDARVDVGFRNDEFGDMAAALNDFADSLEHEVVDYLQKLAAGDLTEQIEPVAADDRLRSALKKVGTDLHQLLQALQQTGLSLGSSAELVREGSQALSSQAAAQAASLEEIAASINEMTGRIQANAEHAEEANTLSDKVQAQAVAGNDQMTRLLEAMEKISAAGQDVSRIIKVIDEIAFQTNLLALNAAVEAARAGEHGKGFAVVAEEVRNLAARSAKAARETAELIENSVELTGQGSELARQTAEGLQEVVEGITRVSGLVGEISSATREQSLAISQIKQGLAQIDQATKTNVAEAQASAEAVAQLTRLAEDVRQLLRRFRLKETADVAGSRKAGA</sequence>
<evidence type="ECO:0000256" key="3">
    <source>
        <dbReference type="ARBA" id="ARBA00029447"/>
    </source>
</evidence>
<keyword evidence="2" id="KW-0145">Chemotaxis</keyword>
<dbReference type="InterPro" id="IPR003660">
    <property type="entry name" value="HAMP_dom"/>
</dbReference>
<dbReference type="Gene3D" id="1.10.287.950">
    <property type="entry name" value="Methyl-accepting chemotaxis protein"/>
    <property type="match status" value="1"/>
</dbReference>
<evidence type="ECO:0000313" key="8">
    <source>
        <dbReference type="EMBL" id="TYO98554.1"/>
    </source>
</evidence>
<dbReference type="InterPro" id="IPR004090">
    <property type="entry name" value="Chemotax_Me-accpt_rcpt"/>
</dbReference>
<dbReference type="SUPFAM" id="SSF58104">
    <property type="entry name" value="Methyl-accepting chemotaxis protein (MCP) signaling domain"/>
    <property type="match status" value="1"/>
</dbReference>
<name>A0A5D3WK76_9BACT</name>
<dbReference type="Pfam" id="PF00015">
    <property type="entry name" value="MCPsignal"/>
    <property type="match status" value="1"/>
</dbReference>
<accession>A0A5D3WK76</accession>
<protein>
    <submittedName>
        <fullName evidence="8">Methyl-accepting chemotaxis protein</fullName>
    </submittedName>
</protein>
<dbReference type="InterPro" id="IPR004089">
    <property type="entry name" value="MCPsignal_dom"/>
</dbReference>
<keyword evidence="4" id="KW-0807">Transducer</keyword>
<dbReference type="Pfam" id="PF00672">
    <property type="entry name" value="HAMP"/>
    <property type="match status" value="1"/>
</dbReference>
<dbReference type="PANTHER" id="PTHR43531:SF11">
    <property type="entry name" value="METHYL-ACCEPTING CHEMOTAXIS PROTEIN 3"/>
    <property type="match status" value="1"/>
</dbReference>
<evidence type="ECO:0000256" key="2">
    <source>
        <dbReference type="ARBA" id="ARBA00022500"/>
    </source>
</evidence>